<reference evidence="7" key="1">
    <citation type="submission" date="2022-12" db="EMBL/GenBank/DDBJ databases">
        <title>Marinomonas 15G1-11 sp. nov, isolated from marine algae.</title>
        <authorList>
            <person name="Butt M."/>
            <person name="Choi D.G."/>
            <person name="Kim J.M."/>
            <person name="Lee J.K."/>
            <person name="Baek J.H."/>
            <person name="Jeon C.O."/>
        </authorList>
    </citation>
    <scope>NUCLEOTIDE SEQUENCE</scope>
    <source>
        <strain evidence="7">15G1-11</strain>
    </source>
</reference>
<dbReference type="InterPro" id="IPR050638">
    <property type="entry name" value="AA-Vitamin_Transporters"/>
</dbReference>
<dbReference type="EMBL" id="JAPUBN010000015">
    <property type="protein sequence ID" value="MCZ2721869.1"/>
    <property type="molecule type" value="Genomic_DNA"/>
</dbReference>
<protein>
    <submittedName>
        <fullName evidence="7">DMT family transporter</fullName>
    </submittedName>
</protein>
<organism evidence="7 8">
    <name type="scientific">Marinomonas phaeophyticola</name>
    <dbReference type="NCBI Taxonomy" id="3004091"/>
    <lineage>
        <taxon>Bacteria</taxon>
        <taxon>Pseudomonadati</taxon>
        <taxon>Pseudomonadota</taxon>
        <taxon>Gammaproteobacteria</taxon>
        <taxon>Oceanospirillales</taxon>
        <taxon>Oceanospirillaceae</taxon>
        <taxon>Marinomonas</taxon>
    </lineage>
</organism>
<evidence type="ECO:0000256" key="1">
    <source>
        <dbReference type="ARBA" id="ARBA00004141"/>
    </source>
</evidence>
<feature type="domain" description="EamA" evidence="6">
    <location>
        <begin position="149"/>
        <end position="278"/>
    </location>
</feature>
<feature type="transmembrane region" description="Helical" evidence="5">
    <location>
        <begin position="180"/>
        <end position="198"/>
    </location>
</feature>
<keyword evidence="2 5" id="KW-0812">Transmembrane</keyword>
<dbReference type="PANTHER" id="PTHR32322:SF9">
    <property type="entry name" value="AMINO-ACID METABOLITE EFFLUX PUMP-RELATED"/>
    <property type="match status" value="1"/>
</dbReference>
<keyword evidence="3 5" id="KW-1133">Transmembrane helix</keyword>
<evidence type="ECO:0000256" key="2">
    <source>
        <dbReference type="ARBA" id="ARBA00022692"/>
    </source>
</evidence>
<comment type="caution">
    <text evidence="7">The sequence shown here is derived from an EMBL/GenBank/DDBJ whole genome shotgun (WGS) entry which is preliminary data.</text>
</comment>
<feature type="transmembrane region" description="Helical" evidence="5">
    <location>
        <begin position="7"/>
        <end position="27"/>
    </location>
</feature>
<dbReference type="InterPro" id="IPR037185">
    <property type="entry name" value="EmrE-like"/>
</dbReference>
<dbReference type="RefSeq" id="WP_269125020.1">
    <property type="nucleotide sequence ID" value="NZ_JAPUBN010000015.1"/>
</dbReference>
<gene>
    <name evidence="7" type="ORF">O1D97_09460</name>
</gene>
<dbReference type="Pfam" id="PF00892">
    <property type="entry name" value="EamA"/>
    <property type="match status" value="2"/>
</dbReference>
<evidence type="ECO:0000256" key="3">
    <source>
        <dbReference type="ARBA" id="ARBA00022989"/>
    </source>
</evidence>
<feature type="transmembrane region" description="Helical" evidence="5">
    <location>
        <begin position="264"/>
        <end position="285"/>
    </location>
</feature>
<evidence type="ECO:0000256" key="4">
    <source>
        <dbReference type="ARBA" id="ARBA00023136"/>
    </source>
</evidence>
<keyword evidence="8" id="KW-1185">Reference proteome</keyword>
<feature type="transmembrane region" description="Helical" evidence="5">
    <location>
        <begin position="210"/>
        <end position="227"/>
    </location>
</feature>
<evidence type="ECO:0000259" key="6">
    <source>
        <dbReference type="Pfam" id="PF00892"/>
    </source>
</evidence>
<name>A0ABT4JU07_9GAMM</name>
<sequence>MGVKSALQLLLLAAIWGASFLFMRIGAPSLGPVWLIEARVGFAALFLCVVALLMKKSLSLRQNWKHFLFLGVMSSALPFLCYGYAAQYLTASMMSIVNALTPVFGTAIAALYFRTPLSRNTVIGLALGVLGVSVIVGFDPELFKTQAWFAVFVVLGAPLCYGIATTYTQVGPSVAPFENAQGSMLMATFALLPIAMFFTPNTTPNATESLSVIALGVLCTGVAYLIFFKLLGEIGAPSLLTVTFLIPIFGVLWGVMFLDEKVGIHTFVGGVLVILGTMRTTGFSFKKALKSE</sequence>
<proteinExistence type="predicted"/>
<dbReference type="Proteomes" id="UP001149719">
    <property type="component" value="Unassembled WGS sequence"/>
</dbReference>
<feature type="transmembrane region" description="Helical" evidence="5">
    <location>
        <begin position="33"/>
        <end position="54"/>
    </location>
</feature>
<keyword evidence="4 5" id="KW-0472">Membrane</keyword>
<dbReference type="InterPro" id="IPR000620">
    <property type="entry name" value="EamA_dom"/>
</dbReference>
<evidence type="ECO:0000313" key="7">
    <source>
        <dbReference type="EMBL" id="MCZ2721869.1"/>
    </source>
</evidence>
<evidence type="ECO:0000256" key="5">
    <source>
        <dbReference type="SAM" id="Phobius"/>
    </source>
</evidence>
<dbReference type="Gene3D" id="1.10.3730.20">
    <property type="match status" value="1"/>
</dbReference>
<feature type="transmembrane region" description="Helical" evidence="5">
    <location>
        <begin position="239"/>
        <end position="258"/>
    </location>
</feature>
<feature type="transmembrane region" description="Helical" evidence="5">
    <location>
        <begin position="91"/>
        <end position="113"/>
    </location>
</feature>
<feature type="domain" description="EamA" evidence="6">
    <location>
        <begin position="6"/>
        <end position="136"/>
    </location>
</feature>
<accession>A0ABT4JU07</accession>
<evidence type="ECO:0000313" key="8">
    <source>
        <dbReference type="Proteomes" id="UP001149719"/>
    </source>
</evidence>
<comment type="subcellular location">
    <subcellularLocation>
        <location evidence="1">Membrane</location>
        <topology evidence="1">Multi-pass membrane protein</topology>
    </subcellularLocation>
</comment>
<dbReference type="SUPFAM" id="SSF103481">
    <property type="entry name" value="Multidrug resistance efflux transporter EmrE"/>
    <property type="match status" value="2"/>
</dbReference>
<feature type="transmembrane region" description="Helical" evidence="5">
    <location>
        <begin position="146"/>
        <end position="168"/>
    </location>
</feature>
<feature type="transmembrane region" description="Helical" evidence="5">
    <location>
        <begin position="66"/>
        <end position="85"/>
    </location>
</feature>
<feature type="transmembrane region" description="Helical" evidence="5">
    <location>
        <begin position="120"/>
        <end position="140"/>
    </location>
</feature>
<dbReference type="PANTHER" id="PTHR32322">
    <property type="entry name" value="INNER MEMBRANE TRANSPORTER"/>
    <property type="match status" value="1"/>
</dbReference>